<dbReference type="Pfam" id="PF19291">
    <property type="entry name" value="TREH_N"/>
    <property type="match status" value="1"/>
</dbReference>
<evidence type="ECO:0000313" key="4">
    <source>
        <dbReference type="Proteomes" id="UP000023067"/>
    </source>
</evidence>
<accession>Z9JMN2</accession>
<dbReference type="Proteomes" id="UP000023067">
    <property type="component" value="Unassembled WGS sequence"/>
</dbReference>
<feature type="domain" description="Trehalase-like N-terminal" evidence="2">
    <location>
        <begin position="2"/>
        <end position="126"/>
    </location>
</feature>
<dbReference type="InterPro" id="IPR012341">
    <property type="entry name" value="6hp_glycosidase-like_sf"/>
</dbReference>
<evidence type="ECO:0000259" key="2">
    <source>
        <dbReference type="Pfam" id="PF19291"/>
    </source>
</evidence>
<dbReference type="PANTHER" id="PTHR31616:SF0">
    <property type="entry name" value="GLUCAN 1,4-ALPHA-GLUCOSIDASE"/>
    <property type="match status" value="1"/>
</dbReference>
<comment type="caution">
    <text evidence="3">The sequence shown here is derived from an EMBL/GenBank/DDBJ whole genome shotgun (WGS) entry which is preliminary data.</text>
</comment>
<dbReference type="EMBL" id="JDYK01000026">
    <property type="protein sequence ID" value="EWS79695.1"/>
    <property type="molecule type" value="Genomic_DNA"/>
</dbReference>
<dbReference type="PANTHER" id="PTHR31616">
    <property type="entry name" value="TREHALASE"/>
    <property type="match status" value="1"/>
</dbReference>
<dbReference type="InterPro" id="IPR011613">
    <property type="entry name" value="GH15-like"/>
</dbReference>
<protein>
    <submittedName>
        <fullName evidence="3">Glycoside hydrolase family 15</fullName>
    </submittedName>
</protein>
<organism evidence="3 4">
    <name type="scientific">Brachybacterium phenoliresistens</name>
    <dbReference type="NCBI Taxonomy" id="396014"/>
    <lineage>
        <taxon>Bacteria</taxon>
        <taxon>Bacillati</taxon>
        <taxon>Actinomycetota</taxon>
        <taxon>Actinomycetes</taxon>
        <taxon>Micrococcales</taxon>
        <taxon>Dermabacteraceae</taxon>
        <taxon>Brachybacterium</taxon>
    </lineage>
</organism>
<dbReference type="Pfam" id="PF00723">
    <property type="entry name" value="Glyco_hydro_15"/>
    <property type="match status" value="1"/>
</dbReference>
<dbReference type="STRING" id="396014.BF93_09675"/>
<dbReference type="GO" id="GO:0004553">
    <property type="term" value="F:hydrolase activity, hydrolyzing O-glycosyl compounds"/>
    <property type="evidence" value="ECO:0007669"/>
    <property type="project" value="TreeGrafter"/>
</dbReference>
<proteinExistence type="predicted"/>
<feature type="domain" description="GH15-like" evidence="1">
    <location>
        <begin position="220"/>
        <end position="582"/>
    </location>
</feature>
<dbReference type="eggNOG" id="COG3387">
    <property type="taxonomic scope" value="Bacteria"/>
</dbReference>
<dbReference type="Gene3D" id="1.50.10.10">
    <property type="match status" value="1"/>
</dbReference>
<dbReference type="HOGENOM" id="CLU_010399_3_1_11"/>
<dbReference type="PATRIC" id="fig|396014.3.peg.3434"/>
<dbReference type="InterPro" id="IPR045582">
    <property type="entry name" value="Trehalase-like_N"/>
</dbReference>
<evidence type="ECO:0000313" key="3">
    <source>
        <dbReference type="EMBL" id="EWS79695.1"/>
    </source>
</evidence>
<reference evidence="3 4" key="1">
    <citation type="submission" date="2014-02" db="EMBL/GenBank/DDBJ databases">
        <title>Genome sequence of Brachybacterium phenoliresistens strain W13A50.</title>
        <authorList>
            <person name="Wang X."/>
        </authorList>
    </citation>
    <scope>NUCLEOTIDE SEQUENCE [LARGE SCALE GENOMIC DNA]</scope>
    <source>
        <strain evidence="3 4">W13A50</strain>
    </source>
</reference>
<keyword evidence="4" id="KW-1185">Reference proteome</keyword>
<dbReference type="InterPro" id="IPR008928">
    <property type="entry name" value="6-hairpin_glycosidase_sf"/>
</dbReference>
<dbReference type="AlphaFoldDB" id="Z9JMN2"/>
<gene>
    <name evidence="3" type="ORF">BF93_09675</name>
</gene>
<evidence type="ECO:0000259" key="1">
    <source>
        <dbReference type="Pfam" id="PF00723"/>
    </source>
</evidence>
<keyword evidence="3" id="KW-0378">Hydrolase</keyword>
<dbReference type="GO" id="GO:0005975">
    <property type="term" value="P:carbohydrate metabolic process"/>
    <property type="evidence" value="ECO:0007669"/>
    <property type="project" value="InterPro"/>
</dbReference>
<sequence length="592" mass="65955">MSTPIGDHALLSDLHTGPLISREGSVDWLCLPRFDSAAVFAAILGTEEHGRWLIAPRDGEVVDQHYEQGTFVLRTRWRTPTGEAESVDFMPSADGRADMVRRIRCLSGTIEVDVDLRLRPDYGATLPWVRRVDTRHGPCLQAVAGPDAYILRGPRLEADGTRHGGVFHLSAGRSCTWVLTWVPSHLEVPEPIDVDAALEDTRRFWTSWSDAITVDGPWADAVHRSLLVLRALTHADTGGIVAAPTTSLPEDPGGVRNWDYRFCWLRDSALTLEALLLHGRTESALHWRDWLLRAVAGDPEDLQIMYGIAGERSLPERTLPHLPGHLGSVPVRIGNGAVAQYQADVIGEVMIALEALREAGVAEDDFSWPLQRSMLRHVTTHLDRKDQGLWEMRGDAHYFTHSRVMMWAALDRGIRAVAEHGLSGPDAEWIRQRDALREEILEHGVSAQTGGFTQTYDTTEADASLLQIPQTGFVPYDDPRMLATVEQIERDLMHHGLLLRYRTATSTDGLTGDEYPFLACSFWLVEQYARTGRLDEATALMEELVDCANPLGLLAEEHDPQQGRQMGNFPQAFSHLALVRAADAIRDAARER</sequence>
<dbReference type="SUPFAM" id="SSF48208">
    <property type="entry name" value="Six-hairpin glycosidases"/>
    <property type="match status" value="1"/>
</dbReference>
<name>Z9JMN2_9MICO</name>